<reference evidence="5" key="1">
    <citation type="journal article" date="2004" name="Nature">
        <title>Genome duplication in the teleost fish Tetraodon nigroviridis reveals the early vertebrate proto-karyotype.</title>
        <authorList>
            <person name="Jaillon O."/>
            <person name="Aury J.-M."/>
            <person name="Brunet F."/>
            <person name="Petit J.-L."/>
            <person name="Stange-Thomann N."/>
            <person name="Mauceli E."/>
            <person name="Bouneau L."/>
            <person name="Fischer C."/>
            <person name="Ozouf-Costaz C."/>
            <person name="Bernot A."/>
            <person name="Nicaud S."/>
            <person name="Jaffe D."/>
            <person name="Fisher S."/>
            <person name="Lutfalla G."/>
            <person name="Dossat C."/>
            <person name="Segurens B."/>
            <person name="Dasilva C."/>
            <person name="Salanoubat M."/>
            <person name="Levy M."/>
            <person name="Boudet N."/>
            <person name="Castellano S."/>
            <person name="Anthouard V."/>
            <person name="Jubin C."/>
            <person name="Castelli V."/>
            <person name="Katinka M."/>
            <person name="Vacherie B."/>
            <person name="Biemont C."/>
            <person name="Skalli Z."/>
            <person name="Cattolico L."/>
            <person name="Poulain J."/>
            <person name="De Berardinis V."/>
            <person name="Cruaud C."/>
            <person name="Duprat S."/>
            <person name="Brottier P."/>
            <person name="Coutanceau J.-P."/>
            <person name="Gouzy J."/>
            <person name="Parra G."/>
            <person name="Lardier G."/>
            <person name="Chapple C."/>
            <person name="McKernan K.J."/>
            <person name="McEwan P."/>
            <person name="Bosak S."/>
            <person name="Kellis M."/>
            <person name="Volff J.-N."/>
            <person name="Guigo R."/>
            <person name="Zody M.C."/>
            <person name="Mesirov J."/>
            <person name="Lindblad-Toh K."/>
            <person name="Birren B."/>
            <person name="Nusbaum C."/>
            <person name="Kahn D."/>
            <person name="Robinson-Rechavi M."/>
            <person name="Laudet V."/>
            <person name="Schachter V."/>
            <person name="Quetier F."/>
            <person name="Saurin W."/>
            <person name="Scarpelli C."/>
            <person name="Wincker P."/>
            <person name="Lander E.S."/>
            <person name="Weissenbach J."/>
            <person name="Roest Crollius H."/>
        </authorList>
    </citation>
    <scope>NUCLEOTIDE SEQUENCE [LARGE SCALE GENOMIC DNA]</scope>
</reference>
<evidence type="ECO:0000313" key="5">
    <source>
        <dbReference type="Proteomes" id="UP000007303"/>
    </source>
</evidence>
<dbReference type="GO" id="GO:0030133">
    <property type="term" value="C:transport vesicle"/>
    <property type="evidence" value="ECO:0007669"/>
    <property type="project" value="InterPro"/>
</dbReference>
<dbReference type="Pfam" id="PF14942">
    <property type="entry name" value="Muted"/>
    <property type="match status" value="1"/>
</dbReference>
<dbReference type="GO" id="GO:0031083">
    <property type="term" value="C:BLOC-1 complex"/>
    <property type="evidence" value="ECO:0007669"/>
    <property type="project" value="InterPro"/>
</dbReference>
<dbReference type="Ensembl" id="ENSTNIT00000008572.1">
    <property type="protein sequence ID" value="ENSTNIP00000008405.1"/>
    <property type="gene ID" value="ENSTNIG00000005695.1"/>
</dbReference>
<evidence type="ECO:0000256" key="1">
    <source>
        <dbReference type="ARBA" id="ARBA00010754"/>
    </source>
</evidence>
<dbReference type="AlphaFoldDB" id="H3CJH6"/>
<dbReference type="PANTHER" id="PTHR31784:SF2">
    <property type="entry name" value="BIOGENESIS OF LYSOSOME-RELATED ORGANELLES COMPLEX 1 SUBUNIT 5"/>
    <property type="match status" value="1"/>
</dbReference>
<dbReference type="HOGENOM" id="CLU_110751_1_0_1"/>
<reference evidence="4" key="3">
    <citation type="submission" date="2025-09" db="UniProtKB">
        <authorList>
            <consortium name="Ensembl"/>
        </authorList>
    </citation>
    <scope>IDENTIFICATION</scope>
</reference>
<name>H3CJH6_TETNG</name>
<dbReference type="Proteomes" id="UP000007303">
    <property type="component" value="Unassembled WGS sequence"/>
</dbReference>
<dbReference type="InParanoid" id="H3CJH6"/>
<proteinExistence type="inferred from homology"/>
<evidence type="ECO:0000256" key="2">
    <source>
        <dbReference type="ARBA" id="ARBA00019580"/>
    </source>
</evidence>
<reference evidence="4" key="2">
    <citation type="submission" date="2025-08" db="UniProtKB">
        <authorList>
            <consortium name="Ensembl"/>
        </authorList>
    </citation>
    <scope>IDENTIFICATION</scope>
</reference>
<dbReference type="STRING" id="99883.ENSTNIP00000008405"/>
<evidence type="ECO:0000313" key="4">
    <source>
        <dbReference type="Ensembl" id="ENSTNIP00000008405.1"/>
    </source>
</evidence>
<dbReference type="PANTHER" id="PTHR31784">
    <property type="entry name" value="BIOGENESIS OF LYSOSOME-RELATED ORGANELLES COMPLEX 1 SUBUNIT 5"/>
    <property type="match status" value="1"/>
</dbReference>
<dbReference type="InterPro" id="IPR017243">
    <property type="entry name" value="Bloc1s5"/>
</dbReference>
<evidence type="ECO:0000256" key="3">
    <source>
        <dbReference type="ARBA" id="ARBA00031992"/>
    </source>
</evidence>
<organism evidence="4 5">
    <name type="scientific">Tetraodon nigroviridis</name>
    <name type="common">Spotted green pufferfish</name>
    <name type="synonym">Chelonodon nigroviridis</name>
    <dbReference type="NCBI Taxonomy" id="99883"/>
    <lineage>
        <taxon>Eukaryota</taxon>
        <taxon>Metazoa</taxon>
        <taxon>Chordata</taxon>
        <taxon>Craniata</taxon>
        <taxon>Vertebrata</taxon>
        <taxon>Euteleostomi</taxon>
        <taxon>Actinopterygii</taxon>
        <taxon>Neopterygii</taxon>
        <taxon>Teleostei</taxon>
        <taxon>Neoteleostei</taxon>
        <taxon>Acanthomorphata</taxon>
        <taxon>Eupercaria</taxon>
        <taxon>Tetraodontiformes</taxon>
        <taxon>Tetradontoidea</taxon>
        <taxon>Tetraodontidae</taxon>
        <taxon>Tetraodon</taxon>
    </lineage>
</organism>
<dbReference type="GeneTree" id="ENSGT00390000016974"/>
<comment type="similarity">
    <text evidence="1">Belongs to the BLOC1S5 family.</text>
</comment>
<dbReference type="OMA" id="QGEICYF"/>
<sequence>MDKIAQADVGDIQSRLLDHRPVVNAEIRYFVKEFEEKRGHRESRLLGNINKMLLETSEQMQLPNIEAMAQQLSEIQLCICLIPNTQFKKNGKRIRYKHLDSQQSHQLQETMCHLKDEWNEFLKEQQRLKMEVDDEHNEAVRQLTTKYCEMEKELMKSYSL</sequence>
<protein>
    <recommendedName>
        <fullName evidence="2">Biogenesis of lysosome-related organelles complex 1 subunit 5</fullName>
    </recommendedName>
    <alternativeName>
        <fullName evidence="3">Protein Muted homolog</fullName>
    </alternativeName>
</protein>
<keyword evidence="5" id="KW-1185">Reference proteome</keyword>
<accession>H3CJH6</accession>